<sequence>MTLSHSDSVGLSAPRFPGASHLACRLNLTSSTFGSTYSDSSKKVRAKRSLERLDRIAVHDVQ</sequence>
<evidence type="ECO:0000313" key="2">
    <source>
        <dbReference type="Proteomes" id="UP000703269"/>
    </source>
</evidence>
<proteinExistence type="predicted"/>
<gene>
    <name evidence="1" type="ORF">PsYK624_041180</name>
</gene>
<keyword evidence="2" id="KW-1185">Reference proteome</keyword>
<dbReference type="EMBL" id="BPQB01000008">
    <property type="protein sequence ID" value="GJE88035.1"/>
    <property type="molecule type" value="Genomic_DNA"/>
</dbReference>
<dbReference type="Proteomes" id="UP000703269">
    <property type="component" value="Unassembled WGS sequence"/>
</dbReference>
<accession>A0A9P3G5P8</accession>
<reference evidence="1 2" key="1">
    <citation type="submission" date="2021-08" db="EMBL/GenBank/DDBJ databases">
        <title>Draft Genome Sequence of Phanerochaete sordida strain YK-624.</title>
        <authorList>
            <person name="Mori T."/>
            <person name="Dohra H."/>
            <person name="Suzuki T."/>
            <person name="Kawagishi H."/>
            <person name="Hirai H."/>
        </authorList>
    </citation>
    <scope>NUCLEOTIDE SEQUENCE [LARGE SCALE GENOMIC DNA]</scope>
    <source>
        <strain evidence="1 2">YK-624</strain>
    </source>
</reference>
<organism evidence="1 2">
    <name type="scientific">Phanerochaete sordida</name>
    <dbReference type="NCBI Taxonomy" id="48140"/>
    <lineage>
        <taxon>Eukaryota</taxon>
        <taxon>Fungi</taxon>
        <taxon>Dikarya</taxon>
        <taxon>Basidiomycota</taxon>
        <taxon>Agaricomycotina</taxon>
        <taxon>Agaricomycetes</taxon>
        <taxon>Polyporales</taxon>
        <taxon>Phanerochaetaceae</taxon>
        <taxon>Phanerochaete</taxon>
    </lineage>
</organism>
<comment type="caution">
    <text evidence="1">The sequence shown here is derived from an EMBL/GenBank/DDBJ whole genome shotgun (WGS) entry which is preliminary data.</text>
</comment>
<name>A0A9P3G5P8_9APHY</name>
<evidence type="ECO:0000313" key="1">
    <source>
        <dbReference type="EMBL" id="GJE88035.1"/>
    </source>
</evidence>
<protein>
    <submittedName>
        <fullName evidence="1">Uncharacterized protein</fullName>
    </submittedName>
</protein>
<dbReference type="AlphaFoldDB" id="A0A9P3G5P8"/>